<dbReference type="InterPro" id="IPR013328">
    <property type="entry name" value="6PGD_dom2"/>
</dbReference>
<reference evidence="5 6" key="1">
    <citation type="submission" date="2018-11" db="EMBL/GenBank/DDBJ databases">
        <title>Whole genome sequence of Streptomyces paromomycinus NBRC 15454(T).</title>
        <authorList>
            <person name="Komaki H."/>
            <person name="Tamura T."/>
        </authorList>
    </citation>
    <scope>NUCLEOTIDE SEQUENCE [LARGE SCALE GENOMIC DNA]</scope>
    <source>
        <strain evidence="5 6">NBRC 15454</strain>
    </source>
</reference>
<dbReference type="InterPro" id="IPR008927">
    <property type="entry name" value="6-PGluconate_DH-like_C_sf"/>
</dbReference>
<dbReference type="Gene3D" id="1.10.1040.10">
    <property type="entry name" value="N-(1-d-carboxylethyl)-l-norvaline Dehydrogenase, domain 2"/>
    <property type="match status" value="1"/>
</dbReference>
<dbReference type="InterPro" id="IPR015815">
    <property type="entry name" value="HIBADH-related"/>
</dbReference>
<evidence type="ECO:0000259" key="4">
    <source>
        <dbReference type="Pfam" id="PF21761"/>
    </source>
</evidence>
<dbReference type="EMBL" id="BHZD01000001">
    <property type="protein sequence ID" value="GCD47897.1"/>
    <property type="molecule type" value="Genomic_DNA"/>
</dbReference>
<dbReference type="PIRSF" id="PIRSF000103">
    <property type="entry name" value="HIBADH"/>
    <property type="match status" value="1"/>
</dbReference>
<protein>
    <submittedName>
        <fullName evidence="5">Oxidoreductase</fullName>
    </submittedName>
</protein>
<evidence type="ECO:0000256" key="1">
    <source>
        <dbReference type="ARBA" id="ARBA00009080"/>
    </source>
</evidence>
<dbReference type="PANTHER" id="PTHR43580">
    <property type="entry name" value="OXIDOREDUCTASE GLYR1-RELATED"/>
    <property type="match status" value="1"/>
</dbReference>
<dbReference type="Pfam" id="PF03446">
    <property type="entry name" value="NAD_binding_2"/>
    <property type="match status" value="1"/>
</dbReference>
<keyword evidence="6" id="KW-1185">Reference proteome</keyword>
<gene>
    <name evidence="5" type="ORF">GKJPGBOP_07691</name>
</gene>
<comment type="similarity">
    <text evidence="1">Belongs to the HIBADH-related family.</text>
</comment>
<dbReference type="RefSeq" id="WP_125057913.1">
    <property type="nucleotide sequence ID" value="NZ_BHZD01000001.1"/>
</dbReference>
<keyword evidence="2" id="KW-0560">Oxidoreductase</keyword>
<dbReference type="PANTHER" id="PTHR43580:SF2">
    <property type="entry name" value="CYTOKINE-LIKE NUCLEAR FACTOR N-PAC"/>
    <property type="match status" value="1"/>
</dbReference>
<dbReference type="GO" id="GO:0016491">
    <property type="term" value="F:oxidoreductase activity"/>
    <property type="evidence" value="ECO:0007669"/>
    <property type="project" value="UniProtKB-KW"/>
</dbReference>
<evidence type="ECO:0000256" key="2">
    <source>
        <dbReference type="ARBA" id="ARBA00023002"/>
    </source>
</evidence>
<evidence type="ECO:0000313" key="6">
    <source>
        <dbReference type="Proteomes" id="UP000286746"/>
    </source>
</evidence>
<feature type="domain" description="6-phosphogluconate dehydrogenase NADP-binding" evidence="3">
    <location>
        <begin position="4"/>
        <end position="154"/>
    </location>
</feature>
<dbReference type="InterPro" id="IPR006115">
    <property type="entry name" value="6PGDH_NADP-bd"/>
</dbReference>
<dbReference type="Proteomes" id="UP000286746">
    <property type="component" value="Unassembled WGS sequence"/>
</dbReference>
<dbReference type="InterPro" id="IPR048666">
    <property type="entry name" value="RedAm-like_C"/>
</dbReference>
<dbReference type="GO" id="GO:0050661">
    <property type="term" value="F:NADP binding"/>
    <property type="evidence" value="ECO:0007669"/>
    <property type="project" value="InterPro"/>
</dbReference>
<comment type="caution">
    <text evidence="5">The sequence shown here is derived from an EMBL/GenBank/DDBJ whole genome shotgun (WGS) entry which is preliminary data.</text>
</comment>
<dbReference type="AlphaFoldDB" id="A0A401WF00"/>
<dbReference type="SUPFAM" id="SSF48179">
    <property type="entry name" value="6-phosphogluconate dehydrogenase C-terminal domain-like"/>
    <property type="match status" value="1"/>
</dbReference>
<dbReference type="Gene3D" id="3.40.50.720">
    <property type="entry name" value="NAD(P)-binding Rossmann-like Domain"/>
    <property type="match status" value="1"/>
</dbReference>
<proteinExistence type="inferred from homology"/>
<accession>A0A401WF00</accession>
<dbReference type="InterPro" id="IPR036291">
    <property type="entry name" value="NAD(P)-bd_dom_sf"/>
</dbReference>
<evidence type="ECO:0000313" key="5">
    <source>
        <dbReference type="EMBL" id="GCD47897.1"/>
    </source>
</evidence>
<feature type="domain" description="NADPH-dependent reductive aminase-like C-terminal" evidence="4">
    <location>
        <begin position="163"/>
        <end position="287"/>
    </location>
</feature>
<dbReference type="InterPro" id="IPR051265">
    <property type="entry name" value="HIBADH-related_NP60_sf"/>
</dbReference>
<evidence type="ECO:0000259" key="3">
    <source>
        <dbReference type="Pfam" id="PF03446"/>
    </source>
</evidence>
<name>A0A401WF00_STREY</name>
<dbReference type="Pfam" id="PF21761">
    <property type="entry name" value="RedAm-like_C"/>
    <property type="match status" value="1"/>
</dbReference>
<organism evidence="5 6">
    <name type="scientific">Streptomyces paromomycinus</name>
    <name type="common">Streptomyces rimosus subsp. paromomycinus</name>
    <dbReference type="NCBI Taxonomy" id="92743"/>
    <lineage>
        <taxon>Bacteria</taxon>
        <taxon>Bacillati</taxon>
        <taxon>Actinomycetota</taxon>
        <taxon>Actinomycetes</taxon>
        <taxon>Kitasatosporales</taxon>
        <taxon>Streptomycetaceae</taxon>
        <taxon>Streptomyces</taxon>
    </lineage>
</organism>
<sequence>MADVTVIGTGVIGSGVVRACAAAGLEVAVWNRTGRRAGEVAKANPRVQVHATAAEAVRASRITLLCLLNYPVTHRVLEQAGAELSGRLFVQHSSGVPESVGPLQDRITGAGGRFVEAAVLNYPDAIGTDACFTVYGGAPEDFAELGPVTKAMAGHQVHLHDEPRYAKAYHVVASAFYYAFVSGFLECAAIAEHVGVPLNAFADSVPLYDPGFENTVRVGLDLIERRDYAYEQAPLTTHIDVLQNLAGAAEDAGVDASYLTALRDRVRTALEQGHRREHIAILTEQFRARRSAAAAPHPVEGA</sequence>
<dbReference type="SUPFAM" id="SSF51735">
    <property type="entry name" value="NAD(P)-binding Rossmann-fold domains"/>
    <property type="match status" value="1"/>
</dbReference>